<reference evidence="10 11" key="1">
    <citation type="submission" date="2019-04" db="EMBL/GenBank/DDBJ databases">
        <title>Isolation and identification of Cellulomonas shaoxiangyii sp. Nov. isolated from feces of the Tibetan antelopes (Pantholops hodgsonii) in the Qinghai-Tibet plateau of China.</title>
        <authorList>
            <person name="Tian Z."/>
        </authorList>
    </citation>
    <scope>NUCLEOTIDE SEQUENCE [LARGE SCALE GENOMIC DNA]</scope>
    <source>
        <strain evidence="10 11">Z28</strain>
    </source>
</reference>
<feature type="binding site" evidence="7">
    <location>
        <position position="132"/>
    </location>
    <ligand>
        <name>substrate</name>
    </ligand>
</feature>
<comment type="similarity">
    <text evidence="2 5">Belongs to the glycosyl hydrolase 43 family.</text>
</comment>
<keyword evidence="4 5" id="KW-0326">Glycosidase</keyword>
<accession>A0A4P7SGM7</accession>
<dbReference type="InterPro" id="IPR006710">
    <property type="entry name" value="Glyco_hydro_43"/>
</dbReference>
<dbReference type="SUPFAM" id="SSF75005">
    <property type="entry name" value="Arabinanase/levansucrase/invertase"/>
    <property type="match status" value="1"/>
</dbReference>
<evidence type="ECO:0000256" key="1">
    <source>
        <dbReference type="ARBA" id="ARBA00004834"/>
    </source>
</evidence>
<evidence type="ECO:0000256" key="5">
    <source>
        <dbReference type="PIRNR" id="PIRNR026534"/>
    </source>
</evidence>
<dbReference type="Proteomes" id="UP000296469">
    <property type="component" value="Chromosome"/>
</dbReference>
<feature type="binding site" evidence="7">
    <location>
        <begin position="172"/>
        <end position="175"/>
    </location>
    <ligand>
        <name>substrate</name>
    </ligand>
</feature>
<protein>
    <submittedName>
        <fullName evidence="10">Arabinan endo-1,5-alpha-L-arabinosidase</fullName>
    </submittedName>
</protein>
<feature type="site" description="Important for catalytic activity, responsible for pKa modulation of the active site Glu and correct orientation of both the proton donor and substrate" evidence="8">
    <location>
        <position position="175"/>
    </location>
</feature>
<evidence type="ECO:0000256" key="2">
    <source>
        <dbReference type="ARBA" id="ARBA00009865"/>
    </source>
</evidence>
<dbReference type="PANTHER" id="PTHR43301">
    <property type="entry name" value="ARABINAN ENDO-1,5-ALPHA-L-ARABINOSIDASE"/>
    <property type="match status" value="1"/>
</dbReference>
<feature type="active site" description="Proton acceptor" evidence="6">
    <location>
        <position position="45"/>
    </location>
</feature>
<name>A0A4P7SGM7_9CELL</name>
<dbReference type="PIRSF" id="PIRSF026534">
    <property type="entry name" value="Endo_alpha-L-arabinosidase"/>
    <property type="match status" value="1"/>
</dbReference>
<gene>
    <name evidence="10" type="ORF">E5225_03950</name>
</gene>
<dbReference type="GO" id="GO:0046558">
    <property type="term" value="F:arabinan endo-1,5-alpha-L-arabinosidase activity"/>
    <property type="evidence" value="ECO:0007669"/>
    <property type="project" value="InterPro"/>
</dbReference>
<dbReference type="InterPro" id="IPR023296">
    <property type="entry name" value="Glyco_hydro_beta-prop_sf"/>
</dbReference>
<feature type="chain" id="PRO_5038720974" evidence="9">
    <location>
        <begin position="19"/>
        <end position="348"/>
    </location>
</feature>
<feature type="signal peptide" evidence="9">
    <location>
        <begin position="1"/>
        <end position="18"/>
    </location>
</feature>
<evidence type="ECO:0000256" key="3">
    <source>
        <dbReference type="ARBA" id="ARBA00022801"/>
    </source>
</evidence>
<evidence type="ECO:0000256" key="8">
    <source>
        <dbReference type="PIRSR" id="PIRSR606710-2"/>
    </source>
</evidence>
<keyword evidence="3 5" id="KW-0378">Hydrolase</keyword>
<dbReference type="CDD" id="cd08998">
    <property type="entry name" value="GH43_Arb43a-like"/>
    <property type="match status" value="1"/>
</dbReference>
<keyword evidence="11" id="KW-1185">Reference proteome</keyword>
<dbReference type="RefSeq" id="WP_135972932.1">
    <property type="nucleotide sequence ID" value="NZ_CP039291.1"/>
</dbReference>
<dbReference type="KEGG" id="celz:E5225_03950"/>
<evidence type="ECO:0000313" key="11">
    <source>
        <dbReference type="Proteomes" id="UP000296469"/>
    </source>
</evidence>
<dbReference type="AlphaFoldDB" id="A0A4P7SGM7"/>
<comment type="pathway">
    <text evidence="1 5">Glycan metabolism; L-arabinan degradation.</text>
</comment>
<dbReference type="UniPathway" id="UPA00667"/>
<sequence length="348" mass="37515">MRRLATAAVALGAAAALAACGSVLPGSGGPAATDLEPAGDTRAHDPALVVGEGDEPWYVFSTGDVRVGAGSPQVRRSDDDGRTWEDVGTVWDAASRPHWVYERIPGVQNFWAPDVVEHDGTWYLYYSASTFGSNRSLIGLMTSPTLDPDDPAFAWTDHGEVVASEPGRDDWNAIDPSVLDVDGTPWMAFGSFWGGIQLVELTWPEGTRADPAAEPVTIASRIGAENAIEAPTLVERDGWFYLFVSRDSCCRGSDSTYSTAVGRSRDVTGPYVDREGREMTADGGEVLLTTRGDRVGPGGESYSRGYLAHHWYDAAAGGEIRLGIRELAWDDEGWPIATTREEQDEDRG</sequence>
<dbReference type="GO" id="GO:0031222">
    <property type="term" value="P:arabinan catabolic process"/>
    <property type="evidence" value="ECO:0007669"/>
    <property type="project" value="UniProtKB-UniPathway"/>
</dbReference>
<evidence type="ECO:0000256" key="7">
    <source>
        <dbReference type="PIRSR" id="PIRSR026534-2"/>
    </source>
</evidence>
<dbReference type="OrthoDB" id="9801455at2"/>
<dbReference type="PANTHER" id="PTHR43301:SF3">
    <property type="entry name" value="ARABINAN ENDO-1,5-ALPHA-L-ARABINOSIDASE A-RELATED"/>
    <property type="match status" value="1"/>
</dbReference>
<dbReference type="Pfam" id="PF04616">
    <property type="entry name" value="Glyco_hydro_43"/>
    <property type="match status" value="1"/>
</dbReference>
<proteinExistence type="inferred from homology"/>
<evidence type="ECO:0000256" key="9">
    <source>
        <dbReference type="SAM" id="SignalP"/>
    </source>
</evidence>
<dbReference type="InterPro" id="IPR016840">
    <property type="entry name" value="Glyco_hydro_43_endo_a_Ara-ase"/>
</dbReference>
<evidence type="ECO:0000256" key="6">
    <source>
        <dbReference type="PIRSR" id="PIRSR026534-1"/>
    </source>
</evidence>
<evidence type="ECO:0000313" key="10">
    <source>
        <dbReference type="EMBL" id="QCB92831.1"/>
    </source>
</evidence>
<organism evidence="10 11">
    <name type="scientific">Cellulomonas shaoxiangyii</name>
    <dbReference type="NCBI Taxonomy" id="2566013"/>
    <lineage>
        <taxon>Bacteria</taxon>
        <taxon>Bacillati</taxon>
        <taxon>Actinomycetota</taxon>
        <taxon>Actinomycetes</taxon>
        <taxon>Micrococcales</taxon>
        <taxon>Cellulomonadaceae</taxon>
        <taxon>Cellulomonas</taxon>
    </lineage>
</organism>
<dbReference type="InterPro" id="IPR050727">
    <property type="entry name" value="GH43_arabinanases"/>
</dbReference>
<dbReference type="EMBL" id="CP039291">
    <property type="protein sequence ID" value="QCB92831.1"/>
    <property type="molecule type" value="Genomic_DNA"/>
</dbReference>
<feature type="binding site" evidence="7">
    <location>
        <position position="45"/>
    </location>
    <ligand>
        <name>substrate</name>
    </ligand>
</feature>
<feature type="binding site" evidence="7">
    <location>
        <begin position="191"/>
        <end position="193"/>
    </location>
    <ligand>
        <name>substrate</name>
    </ligand>
</feature>
<evidence type="ECO:0000256" key="4">
    <source>
        <dbReference type="ARBA" id="ARBA00023295"/>
    </source>
</evidence>
<dbReference type="PROSITE" id="PS51257">
    <property type="entry name" value="PROKAR_LIPOPROTEIN"/>
    <property type="match status" value="1"/>
</dbReference>
<dbReference type="Gene3D" id="2.115.10.20">
    <property type="entry name" value="Glycosyl hydrolase domain, family 43"/>
    <property type="match status" value="1"/>
</dbReference>
<feature type="active site" description="Proton donor" evidence="6">
    <location>
        <position position="229"/>
    </location>
</feature>
<keyword evidence="9" id="KW-0732">Signal</keyword>